<gene>
    <name evidence="1" type="ORF">VNO77_25619</name>
</gene>
<evidence type="ECO:0000313" key="1">
    <source>
        <dbReference type="EMBL" id="KAK7331395.1"/>
    </source>
</evidence>
<name>A0AAN9L8H0_CANGL</name>
<reference evidence="1 2" key="1">
    <citation type="submission" date="2024-01" db="EMBL/GenBank/DDBJ databases">
        <title>The genomes of 5 underutilized Papilionoideae crops provide insights into root nodulation and disease resistanc.</title>
        <authorList>
            <person name="Jiang F."/>
        </authorList>
    </citation>
    <scope>NUCLEOTIDE SEQUENCE [LARGE SCALE GENOMIC DNA]</scope>
    <source>
        <strain evidence="1">LVBAO_FW01</strain>
        <tissue evidence="1">Leaves</tissue>
    </source>
</reference>
<keyword evidence="2" id="KW-1185">Reference proteome</keyword>
<protein>
    <submittedName>
        <fullName evidence="1">Uncharacterized protein</fullName>
    </submittedName>
</protein>
<organism evidence="1 2">
    <name type="scientific">Canavalia gladiata</name>
    <name type="common">Sword bean</name>
    <name type="synonym">Dolichos gladiatus</name>
    <dbReference type="NCBI Taxonomy" id="3824"/>
    <lineage>
        <taxon>Eukaryota</taxon>
        <taxon>Viridiplantae</taxon>
        <taxon>Streptophyta</taxon>
        <taxon>Embryophyta</taxon>
        <taxon>Tracheophyta</taxon>
        <taxon>Spermatophyta</taxon>
        <taxon>Magnoliopsida</taxon>
        <taxon>eudicotyledons</taxon>
        <taxon>Gunneridae</taxon>
        <taxon>Pentapetalae</taxon>
        <taxon>rosids</taxon>
        <taxon>fabids</taxon>
        <taxon>Fabales</taxon>
        <taxon>Fabaceae</taxon>
        <taxon>Papilionoideae</taxon>
        <taxon>50 kb inversion clade</taxon>
        <taxon>NPAAA clade</taxon>
        <taxon>indigoferoid/millettioid clade</taxon>
        <taxon>Phaseoleae</taxon>
        <taxon>Canavalia</taxon>
    </lineage>
</organism>
<dbReference type="EMBL" id="JAYMYQ010000005">
    <property type="protein sequence ID" value="KAK7331395.1"/>
    <property type="molecule type" value="Genomic_DNA"/>
</dbReference>
<proteinExistence type="predicted"/>
<evidence type="ECO:0000313" key="2">
    <source>
        <dbReference type="Proteomes" id="UP001367508"/>
    </source>
</evidence>
<accession>A0AAN9L8H0</accession>
<dbReference type="AlphaFoldDB" id="A0AAN9L8H0"/>
<sequence length="118" mass="13138">MLPCFPTGFEVHRSVSCLNNSVTHVIKTRLISFSLSMLHTFAKFRSLNIPSQEKAINEHKKKLKGHKDSDQRGGLVPVVLLLVCRSTIQAKYSLILNHSHQCKAHSNPTSLCTLSSLS</sequence>
<comment type="caution">
    <text evidence="1">The sequence shown here is derived from an EMBL/GenBank/DDBJ whole genome shotgun (WGS) entry which is preliminary data.</text>
</comment>
<dbReference type="Proteomes" id="UP001367508">
    <property type="component" value="Unassembled WGS sequence"/>
</dbReference>